<dbReference type="AlphaFoldDB" id="A0A8S1RUC0"/>
<evidence type="ECO:0000256" key="1">
    <source>
        <dbReference type="SAM" id="Coils"/>
    </source>
</evidence>
<keyword evidence="2" id="KW-1133">Transmembrane helix</keyword>
<accession>A0A8S1RUC0</accession>
<evidence type="ECO:0008006" key="5">
    <source>
        <dbReference type="Google" id="ProtNLM"/>
    </source>
</evidence>
<organism evidence="3 4">
    <name type="scientific">Paramecium sonneborni</name>
    <dbReference type="NCBI Taxonomy" id="65129"/>
    <lineage>
        <taxon>Eukaryota</taxon>
        <taxon>Sar</taxon>
        <taxon>Alveolata</taxon>
        <taxon>Ciliophora</taxon>
        <taxon>Intramacronucleata</taxon>
        <taxon>Oligohymenophorea</taxon>
        <taxon>Peniculida</taxon>
        <taxon>Parameciidae</taxon>
        <taxon>Paramecium</taxon>
    </lineage>
</organism>
<feature type="transmembrane region" description="Helical" evidence="2">
    <location>
        <begin position="266"/>
        <end position="285"/>
    </location>
</feature>
<comment type="caution">
    <text evidence="3">The sequence shown here is derived from an EMBL/GenBank/DDBJ whole genome shotgun (WGS) entry which is preliminary data.</text>
</comment>
<feature type="coiled-coil region" evidence="1">
    <location>
        <begin position="108"/>
        <end position="135"/>
    </location>
</feature>
<evidence type="ECO:0000256" key="2">
    <source>
        <dbReference type="SAM" id="Phobius"/>
    </source>
</evidence>
<protein>
    <recommendedName>
        <fullName evidence="5">Transmembrane protein</fullName>
    </recommendedName>
</protein>
<reference evidence="3" key="1">
    <citation type="submission" date="2021-01" db="EMBL/GenBank/DDBJ databases">
        <authorList>
            <consortium name="Genoscope - CEA"/>
            <person name="William W."/>
        </authorList>
    </citation>
    <scope>NUCLEOTIDE SEQUENCE</scope>
</reference>
<dbReference type="EMBL" id="CAJJDN010000305">
    <property type="protein sequence ID" value="CAD8130595.1"/>
    <property type="molecule type" value="Genomic_DNA"/>
</dbReference>
<keyword evidence="1" id="KW-0175">Coiled coil</keyword>
<evidence type="ECO:0000313" key="4">
    <source>
        <dbReference type="Proteomes" id="UP000692954"/>
    </source>
</evidence>
<evidence type="ECO:0000313" key="3">
    <source>
        <dbReference type="EMBL" id="CAD8130595.1"/>
    </source>
</evidence>
<sequence>MEFSAPGESILKNSLNFYIFTKVSNECASWLSNIFSWSLEYTILFDLHKEKIRYLKVLSFSLIKQKNNNNLFCGSQTKITKIILLNVYKSCKNHKNCFKTLNFQFLILNNQVLKYQELKSQNQSDEQQKKVQKTRQILNGISATLSVANFNQYFTQGGLNIHTEISFIIQMNQQQNKVSCCAIYQKSKISGLISKFLPQEQIYFHCFFDIQELFNFISICLLLFQLPKQLAEQQLKSYDSFYLRFSKINKSFNCYKDKNHDIIFTYWLYAYLLSIQVLFQTFWSYKSILMKDIIFLLISTLYKPKSNQKEFQLRLNIELFRDILKNKKSSQFSYLVSWLEITMFAYIVCTKP</sequence>
<name>A0A8S1RUC0_9CILI</name>
<dbReference type="Proteomes" id="UP000692954">
    <property type="component" value="Unassembled WGS sequence"/>
</dbReference>
<keyword evidence="2" id="KW-0472">Membrane</keyword>
<keyword evidence="2" id="KW-0812">Transmembrane</keyword>
<keyword evidence="4" id="KW-1185">Reference proteome</keyword>
<proteinExistence type="predicted"/>
<gene>
    <name evidence="3" type="ORF">PSON_ATCC_30995.1.T3050015</name>
</gene>